<keyword evidence="2" id="KW-0732">Signal</keyword>
<evidence type="ECO:0000313" key="3">
    <source>
        <dbReference type="EMBL" id="ANQ06300.1"/>
    </source>
</evidence>
<name>A0A1B1DU43_9APIC</name>
<evidence type="ECO:0000256" key="1">
    <source>
        <dbReference type="SAM" id="MobiDB-lite"/>
    </source>
</evidence>
<organism evidence="3 4">
    <name type="scientific">Plasmodium coatneyi</name>
    <dbReference type="NCBI Taxonomy" id="208452"/>
    <lineage>
        <taxon>Eukaryota</taxon>
        <taxon>Sar</taxon>
        <taxon>Alveolata</taxon>
        <taxon>Apicomplexa</taxon>
        <taxon>Aconoidasida</taxon>
        <taxon>Haemosporida</taxon>
        <taxon>Plasmodiidae</taxon>
        <taxon>Plasmodium</taxon>
    </lineage>
</organism>
<protein>
    <submittedName>
        <fullName evidence="3">Uncharacterized protein</fullName>
    </submittedName>
</protein>
<feature type="chain" id="PRO_5008521212" evidence="2">
    <location>
        <begin position="19"/>
        <end position="108"/>
    </location>
</feature>
<feature type="signal peptide" evidence="2">
    <location>
        <begin position="1"/>
        <end position="18"/>
    </location>
</feature>
<accession>A0A1B1DU43</accession>
<evidence type="ECO:0000256" key="2">
    <source>
        <dbReference type="SAM" id="SignalP"/>
    </source>
</evidence>
<reference evidence="4" key="1">
    <citation type="submission" date="2016-06" db="EMBL/GenBank/DDBJ databases">
        <title>First high quality genome sequence of Plasmodium coatneyi using continuous long reads from single molecule, real-time sequencing.</title>
        <authorList>
            <person name="Chien J.-T."/>
            <person name="Pakala S.B."/>
            <person name="Geraldo J.A."/>
            <person name="Lapp S.A."/>
            <person name="Barnwell J.W."/>
            <person name="Kissinger J.C."/>
            <person name="Galinski M.R."/>
            <person name="Humphrey J.C."/>
        </authorList>
    </citation>
    <scope>NUCLEOTIDE SEQUENCE [LARGE SCALE GENOMIC DNA]</scope>
    <source>
        <strain evidence="4">Hackeri</strain>
    </source>
</reference>
<dbReference type="GeneID" id="30907134"/>
<keyword evidence="4" id="KW-1185">Reference proteome</keyword>
<dbReference type="OrthoDB" id="371209at2759"/>
<proteinExistence type="predicted"/>
<dbReference type="AlphaFoldDB" id="A0A1B1DU43"/>
<feature type="region of interest" description="Disordered" evidence="1">
    <location>
        <begin position="88"/>
        <end position="108"/>
    </location>
</feature>
<sequence length="108" mass="12746">MLSIKFFIFSLIWIVLYCERVKDSSFLTNYSKSPEELTRRILRLETPEPWGESQTYEITTTDKFGNLITTVFNKNAEALYFYINKRASRGDGSSRGKNSKFRKRKKKN</sequence>
<dbReference type="VEuPathDB" id="PlasmoDB:PCOAH_00004110"/>
<dbReference type="KEGG" id="pcot:PCOAH_00004110"/>
<feature type="compositionally biased region" description="Basic residues" evidence="1">
    <location>
        <begin position="97"/>
        <end position="108"/>
    </location>
</feature>
<evidence type="ECO:0000313" key="4">
    <source>
        <dbReference type="Proteomes" id="UP000092716"/>
    </source>
</evidence>
<dbReference type="EMBL" id="CP016241">
    <property type="protein sequence ID" value="ANQ06300.1"/>
    <property type="molecule type" value="Genomic_DNA"/>
</dbReference>
<dbReference type="RefSeq" id="XP_019912995.1">
    <property type="nucleotide sequence ID" value="XM_020057226.1"/>
</dbReference>
<dbReference type="Proteomes" id="UP000092716">
    <property type="component" value="Chromosome 3"/>
</dbReference>
<gene>
    <name evidence="3" type="ORF">PCOAH_00004110</name>
</gene>